<dbReference type="Proteomes" id="UP000297792">
    <property type="component" value="Unassembled WGS sequence"/>
</dbReference>
<reference evidence="4 5" key="1">
    <citation type="submission" date="2018-12" db="EMBL/GenBank/DDBJ databases">
        <title>Draft genome sequences of Mycolicibacterium peregrinum isolated from a pig with lymphadenitis and from soil on the same Japanese pig farm.</title>
        <authorList>
            <person name="Komatsu T."/>
            <person name="Ohya K."/>
            <person name="Sawai K."/>
            <person name="Odoi J.O."/>
            <person name="Otsu K."/>
            <person name="Ota A."/>
            <person name="Ito T."/>
            <person name="Kawai M."/>
            <person name="Maruyama F."/>
        </authorList>
    </citation>
    <scope>NUCLEOTIDE SEQUENCE [LARGE SCALE GENOMIC DNA]</scope>
    <source>
        <strain evidence="4 5">138</strain>
    </source>
</reference>
<organism evidence="4 5">
    <name type="scientific">Mycolicibacterium peregrinum</name>
    <name type="common">Mycobacterium peregrinum</name>
    <dbReference type="NCBI Taxonomy" id="43304"/>
    <lineage>
        <taxon>Bacteria</taxon>
        <taxon>Bacillati</taxon>
        <taxon>Actinomycetota</taxon>
        <taxon>Actinomycetes</taxon>
        <taxon>Mycobacteriales</taxon>
        <taxon>Mycobacteriaceae</taxon>
        <taxon>Mycolicibacterium</taxon>
    </lineage>
</organism>
<comment type="caution">
    <text evidence="4">The sequence shown here is derived from an EMBL/GenBank/DDBJ whole genome shotgun (WGS) entry which is preliminary data.</text>
</comment>
<dbReference type="PROSITE" id="PS51669">
    <property type="entry name" value="4FE4S_MOW_BIS_MGD"/>
    <property type="match status" value="1"/>
</dbReference>
<dbReference type="Pfam" id="PF04879">
    <property type="entry name" value="Molybdop_Fe4S4"/>
    <property type="match status" value="1"/>
</dbReference>
<accession>A0A4Z0HWG9</accession>
<dbReference type="GO" id="GO:0051536">
    <property type="term" value="F:iron-sulfur cluster binding"/>
    <property type="evidence" value="ECO:0007669"/>
    <property type="project" value="UniProtKB-KW"/>
</dbReference>
<gene>
    <name evidence="4" type="ORF">EJD98_27795</name>
</gene>
<dbReference type="GO" id="GO:0016491">
    <property type="term" value="F:oxidoreductase activity"/>
    <property type="evidence" value="ECO:0007669"/>
    <property type="project" value="InterPro"/>
</dbReference>
<sequence length="98" mass="10522">MTTRTVHTFCRYCLASCGLEVTVEDNRVVKIGPDKLNPPADHPDLAQGRRAQAHLARAQSPSARPGARPTAIRPVPRGVAHPGPQGPCGSRRVRGTRP</sequence>
<protein>
    <submittedName>
        <fullName evidence="4">Uncharacterized protein</fullName>
    </submittedName>
</protein>
<keyword evidence="2" id="KW-0408">Iron</keyword>
<keyword evidence="1" id="KW-0479">Metal-binding</keyword>
<proteinExistence type="predicted"/>
<evidence type="ECO:0000256" key="3">
    <source>
        <dbReference type="ARBA" id="ARBA00023014"/>
    </source>
</evidence>
<dbReference type="InterPro" id="IPR006963">
    <property type="entry name" value="Mopterin_OxRdtase_4Fe-4S_dom"/>
</dbReference>
<dbReference type="EMBL" id="RWKA01000022">
    <property type="protein sequence ID" value="TGB36929.1"/>
    <property type="molecule type" value="Genomic_DNA"/>
</dbReference>
<dbReference type="Gene3D" id="2.20.25.90">
    <property type="entry name" value="ADC-like domains"/>
    <property type="match status" value="1"/>
</dbReference>
<name>A0A4Z0HWG9_MYCPR</name>
<evidence type="ECO:0000313" key="5">
    <source>
        <dbReference type="Proteomes" id="UP000297792"/>
    </source>
</evidence>
<dbReference type="AlphaFoldDB" id="A0A4Z0HWG9"/>
<evidence type="ECO:0000256" key="1">
    <source>
        <dbReference type="ARBA" id="ARBA00022723"/>
    </source>
</evidence>
<dbReference type="GO" id="GO:0046872">
    <property type="term" value="F:metal ion binding"/>
    <property type="evidence" value="ECO:0007669"/>
    <property type="project" value="UniProtKB-KW"/>
</dbReference>
<keyword evidence="5" id="KW-1185">Reference proteome</keyword>
<evidence type="ECO:0000256" key="2">
    <source>
        <dbReference type="ARBA" id="ARBA00023004"/>
    </source>
</evidence>
<dbReference type="SMART" id="SM00926">
    <property type="entry name" value="Molybdop_Fe4S4"/>
    <property type="match status" value="1"/>
</dbReference>
<keyword evidence="3" id="KW-0411">Iron-sulfur</keyword>
<evidence type="ECO:0000313" key="4">
    <source>
        <dbReference type="EMBL" id="TGB36929.1"/>
    </source>
</evidence>
<dbReference type="SUPFAM" id="SSF53706">
    <property type="entry name" value="Formate dehydrogenase/DMSO reductase, domains 1-3"/>
    <property type="match status" value="1"/>
</dbReference>